<dbReference type="CDD" id="cd06225">
    <property type="entry name" value="HAMP"/>
    <property type="match status" value="1"/>
</dbReference>
<dbReference type="InterPro" id="IPR003607">
    <property type="entry name" value="HD/PDEase_dom"/>
</dbReference>
<dbReference type="InterPro" id="IPR037522">
    <property type="entry name" value="HD_GYP_dom"/>
</dbReference>
<name>A0A1E5QBE0_9PROT</name>
<dbReference type="SMART" id="SM00304">
    <property type="entry name" value="HAMP"/>
    <property type="match status" value="1"/>
</dbReference>
<evidence type="ECO:0000313" key="5">
    <source>
        <dbReference type="Proteomes" id="UP000095347"/>
    </source>
</evidence>
<dbReference type="InterPro" id="IPR052020">
    <property type="entry name" value="Cyclic_di-GMP/3'3'-cGAMP_PDE"/>
</dbReference>
<keyword evidence="5" id="KW-1185">Reference proteome</keyword>
<keyword evidence="1" id="KW-0812">Transmembrane</keyword>
<gene>
    <name evidence="4" type="ORF">BEN30_04060</name>
</gene>
<dbReference type="GO" id="GO:0007165">
    <property type="term" value="P:signal transduction"/>
    <property type="evidence" value="ECO:0007669"/>
    <property type="project" value="InterPro"/>
</dbReference>
<dbReference type="GO" id="GO:0008081">
    <property type="term" value="F:phosphoric diester hydrolase activity"/>
    <property type="evidence" value="ECO:0007669"/>
    <property type="project" value="UniProtKB-ARBA"/>
</dbReference>
<keyword evidence="4" id="KW-0808">Transferase</keyword>
<protein>
    <submittedName>
        <fullName evidence="4">Histidine kinase</fullName>
    </submittedName>
</protein>
<dbReference type="GO" id="GO:0016301">
    <property type="term" value="F:kinase activity"/>
    <property type="evidence" value="ECO:0007669"/>
    <property type="project" value="UniProtKB-KW"/>
</dbReference>
<dbReference type="SUPFAM" id="SSF109604">
    <property type="entry name" value="HD-domain/PDEase-like"/>
    <property type="match status" value="1"/>
</dbReference>
<feature type="transmembrane region" description="Helical" evidence="1">
    <location>
        <begin position="28"/>
        <end position="47"/>
    </location>
</feature>
<evidence type="ECO:0000313" key="4">
    <source>
        <dbReference type="EMBL" id="OEJ69264.1"/>
    </source>
</evidence>
<accession>A0A1E5QBE0</accession>
<feature type="transmembrane region" description="Helical" evidence="1">
    <location>
        <begin position="149"/>
        <end position="169"/>
    </location>
</feature>
<dbReference type="PROSITE" id="PS50885">
    <property type="entry name" value="HAMP"/>
    <property type="match status" value="1"/>
</dbReference>
<keyword evidence="4" id="KW-0418">Kinase</keyword>
<proteinExistence type="predicted"/>
<dbReference type="PANTHER" id="PTHR45228">
    <property type="entry name" value="CYCLIC DI-GMP PHOSPHODIESTERASE TM_0186-RELATED"/>
    <property type="match status" value="1"/>
</dbReference>
<dbReference type="OrthoDB" id="9176789at2"/>
<feature type="transmembrane region" description="Helical" evidence="1">
    <location>
        <begin position="68"/>
        <end position="86"/>
    </location>
</feature>
<evidence type="ECO:0000259" key="2">
    <source>
        <dbReference type="PROSITE" id="PS50885"/>
    </source>
</evidence>
<feature type="domain" description="HAMP" evidence="2">
    <location>
        <begin position="215"/>
        <end position="267"/>
    </location>
</feature>
<organism evidence="4 5">
    <name type="scientific">Magnetovibrio blakemorei</name>
    <dbReference type="NCBI Taxonomy" id="28181"/>
    <lineage>
        <taxon>Bacteria</taxon>
        <taxon>Pseudomonadati</taxon>
        <taxon>Pseudomonadota</taxon>
        <taxon>Alphaproteobacteria</taxon>
        <taxon>Rhodospirillales</taxon>
        <taxon>Magnetovibrionaceae</taxon>
        <taxon>Magnetovibrio</taxon>
    </lineage>
</organism>
<dbReference type="SMART" id="SM00471">
    <property type="entry name" value="HDc"/>
    <property type="match status" value="1"/>
</dbReference>
<dbReference type="PROSITE" id="PS51832">
    <property type="entry name" value="HD_GYP"/>
    <property type="match status" value="1"/>
</dbReference>
<feature type="transmembrane region" description="Helical" evidence="1">
    <location>
        <begin position="189"/>
        <end position="210"/>
    </location>
</feature>
<dbReference type="AlphaFoldDB" id="A0A1E5QBE0"/>
<keyword evidence="1" id="KW-1133">Transmembrane helix</keyword>
<dbReference type="InterPro" id="IPR048440">
    <property type="entry name" value="MASE10"/>
</dbReference>
<dbReference type="Proteomes" id="UP000095347">
    <property type="component" value="Unassembled WGS sequence"/>
</dbReference>
<evidence type="ECO:0000256" key="1">
    <source>
        <dbReference type="SAM" id="Phobius"/>
    </source>
</evidence>
<feature type="domain" description="HD-GYP" evidence="3">
    <location>
        <begin position="269"/>
        <end position="479"/>
    </location>
</feature>
<dbReference type="Pfam" id="PF20970">
    <property type="entry name" value="MASE10"/>
    <property type="match status" value="1"/>
</dbReference>
<dbReference type="STRING" id="28181.BEN30_04060"/>
<dbReference type="InterPro" id="IPR003660">
    <property type="entry name" value="HAMP_dom"/>
</dbReference>
<dbReference type="EMBL" id="MCGG01000008">
    <property type="protein sequence ID" value="OEJ69264.1"/>
    <property type="molecule type" value="Genomic_DNA"/>
</dbReference>
<dbReference type="Gene3D" id="6.10.340.10">
    <property type="match status" value="1"/>
</dbReference>
<dbReference type="Pfam" id="PF00672">
    <property type="entry name" value="HAMP"/>
    <property type="match status" value="1"/>
</dbReference>
<dbReference type="Gene3D" id="1.10.3210.10">
    <property type="entry name" value="Hypothetical protein af1432"/>
    <property type="match status" value="1"/>
</dbReference>
<dbReference type="SUPFAM" id="SSF158472">
    <property type="entry name" value="HAMP domain-like"/>
    <property type="match status" value="1"/>
</dbReference>
<dbReference type="RefSeq" id="WP_069956729.1">
    <property type="nucleotide sequence ID" value="NZ_MCGG01000008.1"/>
</dbReference>
<dbReference type="GO" id="GO:0016020">
    <property type="term" value="C:membrane"/>
    <property type="evidence" value="ECO:0007669"/>
    <property type="project" value="InterPro"/>
</dbReference>
<evidence type="ECO:0000259" key="3">
    <source>
        <dbReference type="PROSITE" id="PS51832"/>
    </source>
</evidence>
<keyword evidence="1" id="KW-0472">Membrane</keyword>
<sequence>MRAILHYFATMIIVPFYGIRVCPFIETLSPMQVAVPIISVLAVQYMVRSPLRQKFVDSQPLKRRVARVFWLEMGLFAISAIIVMAYNEILYGFPFLESGLKILFGLTGLGFFAASDIALEEERLIADKIEQEHITIDPDENYFPLTRKVVLFASVSISVLVLVFMLLVVKDLDWIIRVGASVTLRDAQVSILKEFAFVLLVILPHTLNIIRSFARNLNRILSNQNSVLTRVTLGDYDLHVPVASNDEFGVMAQHTNVMVDRIKDRTKELALTRDVTILSLASLAETRDNETGAHLLRTQRYVRALAVHLKDHPNFSAALDDDTIDLLYKSAPLHDVGKVGIPDAILLKPGKLTDDEFVIMKTHARLGAEALHVAEKELGSNSFMSYAREIAESHHEKWDGSGYPNATKGTDIPIAARLMAVADVYDALISKRVYKPAFSHDKAMNIIREGRGSHFDPDIVDALNAVESEFQAIAAQFGDQHTQAAE</sequence>
<dbReference type="Pfam" id="PF13487">
    <property type="entry name" value="HD_5"/>
    <property type="match status" value="1"/>
</dbReference>
<dbReference type="PANTHER" id="PTHR45228:SF5">
    <property type="entry name" value="CYCLIC DI-GMP PHOSPHODIESTERASE VC_1348-RELATED"/>
    <property type="match status" value="1"/>
</dbReference>
<dbReference type="CDD" id="cd00077">
    <property type="entry name" value="HDc"/>
    <property type="match status" value="1"/>
</dbReference>
<reference evidence="5" key="1">
    <citation type="submission" date="2016-07" db="EMBL/GenBank/DDBJ databases">
        <authorList>
            <person name="Florea S."/>
            <person name="Webb J.S."/>
            <person name="Jaromczyk J."/>
            <person name="Schardl C.L."/>
        </authorList>
    </citation>
    <scope>NUCLEOTIDE SEQUENCE [LARGE SCALE GENOMIC DNA]</scope>
    <source>
        <strain evidence="5">MV-1</strain>
    </source>
</reference>
<comment type="caution">
    <text evidence="4">The sequence shown here is derived from an EMBL/GenBank/DDBJ whole genome shotgun (WGS) entry which is preliminary data.</text>
</comment>